<protein>
    <submittedName>
        <fullName evidence="2">Acyltransferase mlcH</fullName>
    </submittedName>
</protein>
<feature type="domain" description="Beta-lactamase-related" evidence="1">
    <location>
        <begin position="2"/>
        <end position="113"/>
    </location>
</feature>
<dbReference type="InterPro" id="IPR012338">
    <property type="entry name" value="Beta-lactam/transpept-like"/>
</dbReference>
<reference evidence="2 3" key="1">
    <citation type="submission" date="2021-07" db="EMBL/GenBank/DDBJ databases">
        <title>Genome data of Colletotrichum spaethianum.</title>
        <authorList>
            <person name="Utami Y.D."/>
            <person name="Hiruma K."/>
        </authorList>
    </citation>
    <scope>NUCLEOTIDE SEQUENCE [LARGE SCALE GENOMIC DNA]</scope>
    <source>
        <strain evidence="2 3">MAFF 242679</strain>
    </source>
</reference>
<organism evidence="2 3">
    <name type="scientific">Colletotrichum liriopes</name>
    <dbReference type="NCBI Taxonomy" id="708192"/>
    <lineage>
        <taxon>Eukaryota</taxon>
        <taxon>Fungi</taxon>
        <taxon>Dikarya</taxon>
        <taxon>Ascomycota</taxon>
        <taxon>Pezizomycotina</taxon>
        <taxon>Sordariomycetes</taxon>
        <taxon>Hypocreomycetidae</taxon>
        <taxon>Glomerellales</taxon>
        <taxon>Glomerellaceae</taxon>
        <taxon>Colletotrichum</taxon>
        <taxon>Colletotrichum spaethianum species complex</taxon>
    </lineage>
</organism>
<dbReference type="AlphaFoldDB" id="A0AA37M175"/>
<dbReference type="InterPro" id="IPR050789">
    <property type="entry name" value="Diverse_Enzym_Activities"/>
</dbReference>
<dbReference type="Proteomes" id="UP001055172">
    <property type="component" value="Unassembled WGS sequence"/>
</dbReference>
<dbReference type="Gene3D" id="3.40.710.10">
    <property type="entry name" value="DD-peptidase/beta-lactamase superfamily"/>
    <property type="match status" value="1"/>
</dbReference>
<dbReference type="PANTHER" id="PTHR43283:SF3">
    <property type="entry name" value="BETA-LACTAMASE FAMILY PROTEIN (AFU_ORTHOLOGUE AFUA_5G07500)"/>
    <property type="match status" value="1"/>
</dbReference>
<keyword evidence="2" id="KW-0012">Acyltransferase</keyword>
<evidence type="ECO:0000313" key="2">
    <source>
        <dbReference type="EMBL" id="GJC91168.1"/>
    </source>
</evidence>
<accession>A0AA37M175</accession>
<dbReference type="Pfam" id="PF00144">
    <property type="entry name" value="Beta-lactamase"/>
    <property type="match status" value="1"/>
</dbReference>
<comment type="caution">
    <text evidence="2">The sequence shown here is derived from an EMBL/GenBank/DDBJ whole genome shotgun (WGS) entry which is preliminary data.</text>
</comment>
<dbReference type="EMBL" id="BPPX01000078">
    <property type="protein sequence ID" value="GJC91168.1"/>
    <property type="molecule type" value="Genomic_DNA"/>
</dbReference>
<dbReference type="InterPro" id="IPR001466">
    <property type="entry name" value="Beta-lactam-related"/>
</dbReference>
<gene>
    <name evidence="2" type="ORF">ColLi_14006</name>
</gene>
<dbReference type="PANTHER" id="PTHR43283">
    <property type="entry name" value="BETA-LACTAMASE-RELATED"/>
    <property type="match status" value="1"/>
</dbReference>
<sequence>MQPLLFQPGDSWEYGIGVDWSGIALQRVLKTRLNDYIQQNICQQLGLYNVNMIPTSAMKKQLAYMHSRKPDSKLVAHDHPLHRPLVAQLDEETHACFNSGGAGIFARPQEYIREMFSTPTKIRYIVDAP</sequence>
<evidence type="ECO:0000259" key="1">
    <source>
        <dbReference type="Pfam" id="PF00144"/>
    </source>
</evidence>
<dbReference type="GO" id="GO:0016746">
    <property type="term" value="F:acyltransferase activity"/>
    <property type="evidence" value="ECO:0007669"/>
    <property type="project" value="UniProtKB-KW"/>
</dbReference>
<evidence type="ECO:0000313" key="3">
    <source>
        <dbReference type="Proteomes" id="UP001055172"/>
    </source>
</evidence>
<dbReference type="SUPFAM" id="SSF56601">
    <property type="entry name" value="beta-lactamase/transpeptidase-like"/>
    <property type="match status" value="1"/>
</dbReference>
<keyword evidence="3" id="KW-1185">Reference proteome</keyword>
<proteinExistence type="predicted"/>
<name>A0AA37M175_9PEZI</name>
<keyword evidence="2" id="KW-0808">Transferase</keyword>